<dbReference type="GO" id="GO:0016627">
    <property type="term" value="F:oxidoreductase activity, acting on the CH-CH group of donors"/>
    <property type="evidence" value="ECO:0007669"/>
    <property type="project" value="InterPro"/>
</dbReference>
<accession>A0AAW6UN50</accession>
<evidence type="ECO:0000313" key="2">
    <source>
        <dbReference type="Proteomes" id="UP001241935"/>
    </source>
</evidence>
<reference evidence="1" key="1">
    <citation type="submission" date="2023-04" db="EMBL/GenBank/DDBJ databases">
        <title>The environmental microbiomes in feedlot watering bowls are a reservoir of florfenicol resistance for bovine respiratory disease pathogens.</title>
        <authorList>
            <person name="Kos D.W."/>
            <person name="Ruzzini A.C."/>
            <person name="Schreiner B."/>
            <person name="Jelinski M.D."/>
        </authorList>
    </citation>
    <scope>NUCLEOTIDE SEQUENCE</scope>
    <source>
        <strain evidence="1">WB3</strain>
    </source>
</reference>
<comment type="caution">
    <text evidence="1">The sequence shown here is derived from an EMBL/GenBank/DDBJ whole genome shotgun (WGS) entry which is preliminary data.</text>
</comment>
<gene>
    <name evidence="1" type="ORF">QOR41_05910</name>
</gene>
<dbReference type="Gene3D" id="2.40.110.10">
    <property type="entry name" value="Butyryl-CoA Dehydrogenase, subunit A, domain 2"/>
    <property type="match status" value="1"/>
</dbReference>
<dbReference type="AlphaFoldDB" id="A0AAW6UN50"/>
<proteinExistence type="predicted"/>
<protein>
    <submittedName>
        <fullName evidence="1">Acyl-CoA dehydrogenase</fullName>
    </submittedName>
</protein>
<evidence type="ECO:0000313" key="1">
    <source>
        <dbReference type="EMBL" id="MDK1683379.1"/>
    </source>
</evidence>
<sequence length="342" mass="38251">MNTDRNKIKGAISLSLNKILFEFEQNDTDINQNLEDSIQKLLIFAADIHHPGEGETLARWKILAKVGSTNLNLAKWFESHLDALSILNELNYSPINNGLWAVWAAEGSHQPIHFKQGLCSGQKNWCSGAGLVDYGLLTYRDEHNQSQLLIVDMHQPNIQIDHEGWHAVGMQRTRTASINFNQVSAETVGDSNAYLERPGFWHGAAGVAACWFGAAARLADFLYQQCKTKPHAYALMYLGEISSLLFTTKQYFHYVADQIDQHPAQSHELIIRILRAKVEQTAQAVLEQVGKALGARPFCENKIFAALAADLPVFLRQSHAAFDIERIGELVLQESEGAAWML</sequence>
<dbReference type="EMBL" id="JASKNE010000001">
    <property type="protein sequence ID" value="MDK1683379.1"/>
    <property type="molecule type" value="Genomic_DNA"/>
</dbReference>
<organism evidence="1 2">
    <name type="scientific">Acinetobacter terrestris</name>
    <dbReference type="NCBI Taxonomy" id="2529843"/>
    <lineage>
        <taxon>Bacteria</taxon>
        <taxon>Pseudomonadati</taxon>
        <taxon>Pseudomonadota</taxon>
        <taxon>Gammaproteobacteria</taxon>
        <taxon>Moraxellales</taxon>
        <taxon>Moraxellaceae</taxon>
        <taxon>Acinetobacter</taxon>
        <taxon>Acinetobacter Taxon 24</taxon>
    </lineage>
</organism>
<dbReference type="InterPro" id="IPR046373">
    <property type="entry name" value="Acyl-CoA_Oxase/DH_mid-dom_sf"/>
</dbReference>
<dbReference type="Proteomes" id="UP001241935">
    <property type="component" value="Unassembled WGS sequence"/>
</dbReference>
<dbReference type="InterPro" id="IPR009100">
    <property type="entry name" value="AcylCoA_DH/oxidase_NM_dom_sf"/>
</dbReference>
<name>A0AAW6UN50_9GAMM</name>
<dbReference type="SUPFAM" id="SSF56645">
    <property type="entry name" value="Acyl-CoA dehydrogenase NM domain-like"/>
    <property type="match status" value="1"/>
</dbReference>
<dbReference type="RefSeq" id="WP_284066663.1">
    <property type="nucleotide sequence ID" value="NZ_JASKNE010000001.1"/>
</dbReference>